<organism evidence="1 2">
    <name type="scientific">Pristionchus fissidentatus</name>
    <dbReference type="NCBI Taxonomy" id="1538716"/>
    <lineage>
        <taxon>Eukaryota</taxon>
        <taxon>Metazoa</taxon>
        <taxon>Ecdysozoa</taxon>
        <taxon>Nematoda</taxon>
        <taxon>Chromadorea</taxon>
        <taxon>Rhabditida</taxon>
        <taxon>Rhabditina</taxon>
        <taxon>Diplogasteromorpha</taxon>
        <taxon>Diplogasteroidea</taxon>
        <taxon>Neodiplogasteridae</taxon>
        <taxon>Pristionchus</taxon>
    </lineage>
</organism>
<protein>
    <submittedName>
        <fullName evidence="1">Uncharacterized protein</fullName>
    </submittedName>
</protein>
<accession>A0AAV5UXB3</accession>
<evidence type="ECO:0000313" key="2">
    <source>
        <dbReference type="Proteomes" id="UP001432322"/>
    </source>
</evidence>
<gene>
    <name evidence="1" type="ORF">PFISCL1PPCAC_2214</name>
</gene>
<name>A0AAV5UXB3_9BILA</name>
<comment type="caution">
    <text evidence="1">The sequence shown here is derived from an EMBL/GenBank/DDBJ whole genome shotgun (WGS) entry which is preliminary data.</text>
</comment>
<reference evidence="1" key="1">
    <citation type="submission" date="2023-10" db="EMBL/GenBank/DDBJ databases">
        <title>Genome assembly of Pristionchus species.</title>
        <authorList>
            <person name="Yoshida K."/>
            <person name="Sommer R.J."/>
        </authorList>
    </citation>
    <scope>NUCLEOTIDE SEQUENCE</scope>
    <source>
        <strain evidence="1">RS5133</strain>
    </source>
</reference>
<feature type="non-terminal residue" evidence="1">
    <location>
        <position position="365"/>
    </location>
</feature>
<dbReference type="AlphaFoldDB" id="A0AAV5UXB3"/>
<proteinExistence type="predicted"/>
<sequence>MVIYTFIISYDVYMHGRNRDLEGRHLDLGKTGDDSLLNSALVRSLDDAEESLLSPLNVPRVGNEPVGGSVLNSPSDDLDCVSSENLSGDVLVDSSGVLVEVLVDGECSLDGSVVEDLLLDGIDLLLDGVRRLSLELVVVVALGVGGVGAFGSALGGVGVDDSGAVVVVGGAIDGVGTAGLDGVRLAAGVLVESTASADSLLRHVSPGTDGVSTLASVSAEESTAREEIVGGEGRLLGSIGGNADTVGHGLGGSECPACSSVGLVTDGSDSLAGRPLLTSVESSREGGRDFGVDLEGGVSGQAGVLDGHQTVSVGLLRDLGLQKLLGVVDVVTERFSGDVECRLWNDILDVECSSGSHESQNEGEF</sequence>
<evidence type="ECO:0000313" key="1">
    <source>
        <dbReference type="EMBL" id="GMT10917.1"/>
    </source>
</evidence>
<dbReference type="Proteomes" id="UP001432322">
    <property type="component" value="Unassembled WGS sequence"/>
</dbReference>
<dbReference type="EMBL" id="BTSY01000001">
    <property type="protein sequence ID" value="GMT10917.1"/>
    <property type="molecule type" value="Genomic_DNA"/>
</dbReference>
<keyword evidence="2" id="KW-1185">Reference proteome</keyword>